<evidence type="ECO:0000313" key="3">
    <source>
        <dbReference type="Proteomes" id="UP000280598"/>
    </source>
</evidence>
<evidence type="ECO:0000313" key="4">
    <source>
        <dbReference type="Proteomes" id="UP000281677"/>
    </source>
</evidence>
<sequence>MHKKIEMKIQDCVVAKERLQNKKSKGSNEASKCASAPFFSLTFFNLRYPSGGFYWVDLQI</sequence>
<reference evidence="3 4" key="1">
    <citation type="journal article" date="2018" name="BMC Genomics">
        <title>Genomic evidence for intraspecific hybridization in a clonal and extremely halotolerant yeast.</title>
        <authorList>
            <person name="Gostincar C."/>
            <person name="Stajich J.E."/>
            <person name="Zupancic J."/>
            <person name="Zalar P."/>
            <person name="Gunde-Cimerman N."/>
        </authorList>
    </citation>
    <scope>NUCLEOTIDE SEQUENCE [LARGE SCALE GENOMIC DNA]</scope>
    <source>
        <strain evidence="2 4">EXF-120</strain>
        <strain evidence="1 3">EXF-562</strain>
    </source>
</reference>
<dbReference type="EMBL" id="QWIT01000080">
    <property type="protein sequence ID" value="RMZ32054.1"/>
    <property type="molecule type" value="Genomic_DNA"/>
</dbReference>
<comment type="caution">
    <text evidence="1">The sequence shown here is derived from an EMBL/GenBank/DDBJ whole genome shotgun (WGS) entry which is preliminary data.</text>
</comment>
<dbReference type="Proteomes" id="UP000280598">
    <property type="component" value="Unassembled WGS sequence"/>
</dbReference>
<evidence type="ECO:0000313" key="1">
    <source>
        <dbReference type="EMBL" id="RMZ08937.1"/>
    </source>
</evidence>
<organism evidence="1 3">
    <name type="scientific">Hortaea werneckii</name>
    <name type="common">Black yeast</name>
    <name type="synonym">Cladosporium werneckii</name>
    <dbReference type="NCBI Taxonomy" id="91943"/>
    <lineage>
        <taxon>Eukaryota</taxon>
        <taxon>Fungi</taxon>
        <taxon>Dikarya</taxon>
        <taxon>Ascomycota</taxon>
        <taxon>Pezizomycotina</taxon>
        <taxon>Dothideomycetes</taxon>
        <taxon>Dothideomycetidae</taxon>
        <taxon>Mycosphaerellales</taxon>
        <taxon>Teratosphaeriaceae</taxon>
        <taxon>Hortaea</taxon>
    </lineage>
</organism>
<name>A0A3M7H7B0_HORWE</name>
<dbReference type="EMBL" id="QWIS01000080">
    <property type="protein sequence ID" value="RMZ08937.1"/>
    <property type="molecule type" value="Genomic_DNA"/>
</dbReference>
<proteinExistence type="predicted"/>
<evidence type="ECO:0000313" key="2">
    <source>
        <dbReference type="EMBL" id="RMZ32054.1"/>
    </source>
</evidence>
<accession>A0A3M7H7B0</accession>
<dbReference type="Proteomes" id="UP000281677">
    <property type="component" value="Unassembled WGS sequence"/>
</dbReference>
<protein>
    <submittedName>
        <fullName evidence="1">Uncharacterized protein</fullName>
    </submittedName>
</protein>
<gene>
    <name evidence="2" type="ORF">D0859_03832</name>
    <name evidence="1" type="ORF">D0860_04464</name>
</gene>
<dbReference type="AlphaFoldDB" id="A0A3M7H7B0"/>